<feature type="region of interest" description="Disordered" evidence="1">
    <location>
        <begin position="1"/>
        <end position="49"/>
    </location>
</feature>
<dbReference type="AlphaFoldDB" id="A0A098BWA7"/>
<accession>A0A098BWA7</accession>
<evidence type="ECO:0000313" key="2">
    <source>
        <dbReference type="EMBL" id="CDZ92487.1"/>
    </source>
</evidence>
<reference evidence="2 3" key="1">
    <citation type="journal article" date="2014" name="Genome Announc.">
        <title>Draft Genome Sequence of Propane- and Butane-Oxidizing Actinobacterium Rhodococcus ruber IEGM 231.</title>
        <authorList>
            <person name="Ivshina I.B."/>
            <person name="Kuyukina M.S."/>
            <person name="Krivoruchko A.V."/>
            <person name="Barbe V."/>
            <person name="Fischer C."/>
        </authorList>
    </citation>
    <scope>NUCLEOTIDE SEQUENCE [LARGE SCALE GENOMIC DNA]</scope>
</reference>
<dbReference type="EMBL" id="CCSD01000112">
    <property type="protein sequence ID" value="CDZ92487.1"/>
    <property type="molecule type" value="Genomic_DNA"/>
</dbReference>
<evidence type="ECO:0000313" key="3">
    <source>
        <dbReference type="Proteomes" id="UP000042997"/>
    </source>
</evidence>
<organism evidence="2 3">
    <name type="scientific">Rhodococcus ruber</name>
    <dbReference type="NCBI Taxonomy" id="1830"/>
    <lineage>
        <taxon>Bacteria</taxon>
        <taxon>Bacillati</taxon>
        <taxon>Actinomycetota</taxon>
        <taxon>Actinomycetes</taxon>
        <taxon>Mycobacteriales</taxon>
        <taxon>Nocardiaceae</taxon>
        <taxon>Rhodococcus</taxon>
    </lineage>
</organism>
<feature type="compositionally biased region" description="Low complexity" evidence="1">
    <location>
        <begin position="1"/>
        <end position="14"/>
    </location>
</feature>
<feature type="compositionally biased region" description="Low complexity" evidence="1">
    <location>
        <begin position="33"/>
        <end position="42"/>
    </location>
</feature>
<name>A0A098BWA7_9NOCA</name>
<dbReference type="Proteomes" id="UP000042997">
    <property type="component" value="Unassembled WGS sequence"/>
</dbReference>
<protein>
    <submittedName>
        <fullName evidence="2">Uncharacterized protein</fullName>
    </submittedName>
</protein>
<gene>
    <name evidence="2" type="ORF">RHRU231_960016</name>
</gene>
<proteinExistence type="predicted"/>
<evidence type="ECO:0000256" key="1">
    <source>
        <dbReference type="SAM" id="MobiDB-lite"/>
    </source>
</evidence>
<sequence length="375" mass="39525">MSRTRSSRTSSGTRLRSHRRTDAMSRGAAGRASTSTSCSRPPSGGPPGCIRLLDADGDVRVLGDTDPGLGETLRGVLRGGRPPGGRVAAGRHHRVHDGVRVDVHEVEALGTVVAALAPGRNVEVLGVARRGGHGNGDVGERRGRGVVQVPGEDGAHVGVAQHLGEAGLVAQFDEHGLVEHAGHRRVMHGEDGAEGRRRLEFLRQPVQLFLRDLAVVEAGHRGVEGDDAQAVDVVDAVDRAGGRRLIEQQFPEGGAVVVVAHGPHDLRAERLRDGFDETAQLRIGVRLAAIGEVAGEHERIGLHPGGADVGEDLLHPGVGVDRSVEQLVAADEVGVGDVQQGVRRPRVFGYSLGPTRAAHDLSLPFADVLRGTRRV</sequence>